<dbReference type="EMBL" id="RFFI01000009">
    <property type="protein sequence ID" value="RMI13799.1"/>
    <property type="molecule type" value="Genomic_DNA"/>
</dbReference>
<accession>A0A3M2JJE3</accession>
<sequence>MTTCPARPTPARPEGEPVTDEHPDPPPTDDPRWRDALRAVLDDPALHALHAQPVVDLAAGTVAGYELLSRFTGPWQASPDRWFAAADRWGANAALQARVLERAVARRADLPPHTFLTVNVDPHLLADDRVADVLGQHADLSRLVLELTEHSRADDDGRTVLDRARAAGALVAMDDAGTGYAGLELLLALRPDVVKLDRALISGLDADPVKRALVQVLGDLVGRMDGWILAEGIETAAELDAVVALGVPLGQGWALGRPGPDLVTDLVPGQAAHLRATAARVSLTGAVASVVRPVAAGEDGGVRLAANGLVQQVRTRAGDWVPAMTVAPSASVVEVARRAMLRPDQQRWDPLVCTDANGAVVGVVDLDRVMLALSDEGPDAIVR</sequence>
<dbReference type="CDD" id="cd01948">
    <property type="entry name" value="EAL"/>
    <property type="match status" value="1"/>
</dbReference>
<gene>
    <name evidence="3" type="ORF">EBM89_02890</name>
</gene>
<dbReference type="SMART" id="SM00052">
    <property type="entry name" value="EAL"/>
    <property type="match status" value="1"/>
</dbReference>
<reference evidence="3 4" key="1">
    <citation type="submission" date="2018-10" db="EMBL/GenBank/DDBJ databases">
        <title>Isolation, diversity and antifungal activity of actinobacteria from wheat.</title>
        <authorList>
            <person name="Han C."/>
        </authorList>
    </citation>
    <scope>NUCLEOTIDE SEQUENCE [LARGE SCALE GENOMIC DNA]</scope>
    <source>
        <strain evidence="3 4">NEAU-YY56</strain>
    </source>
</reference>
<evidence type="ECO:0000313" key="4">
    <source>
        <dbReference type="Proteomes" id="UP000269289"/>
    </source>
</evidence>
<dbReference type="Gene3D" id="3.20.20.450">
    <property type="entry name" value="EAL domain"/>
    <property type="match status" value="1"/>
</dbReference>
<evidence type="ECO:0000256" key="1">
    <source>
        <dbReference type="SAM" id="MobiDB-lite"/>
    </source>
</evidence>
<feature type="domain" description="EAL" evidence="2">
    <location>
        <begin position="30"/>
        <end position="272"/>
    </location>
</feature>
<dbReference type="InterPro" id="IPR035919">
    <property type="entry name" value="EAL_sf"/>
</dbReference>
<protein>
    <submittedName>
        <fullName evidence="3">EAL domain-containing protein</fullName>
    </submittedName>
</protein>
<dbReference type="Pfam" id="PF00563">
    <property type="entry name" value="EAL"/>
    <property type="match status" value="1"/>
</dbReference>
<proteinExistence type="predicted"/>
<evidence type="ECO:0000259" key="2">
    <source>
        <dbReference type="PROSITE" id="PS50883"/>
    </source>
</evidence>
<organism evidence="3 4">
    <name type="scientific">Cellulomonas triticagri</name>
    <dbReference type="NCBI Taxonomy" id="2483352"/>
    <lineage>
        <taxon>Bacteria</taxon>
        <taxon>Bacillati</taxon>
        <taxon>Actinomycetota</taxon>
        <taxon>Actinomycetes</taxon>
        <taxon>Micrococcales</taxon>
        <taxon>Cellulomonadaceae</taxon>
        <taxon>Cellulomonas</taxon>
    </lineage>
</organism>
<dbReference type="AlphaFoldDB" id="A0A3M2JJE3"/>
<evidence type="ECO:0000313" key="3">
    <source>
        <dbReference type="EMBL" id="RMI13799.1"/>
    </source>
</evidence>
<comment type="caution">
    <text evidence="3">The sequence shown here is derived from an EMBL/GenBank/DDBJ whole genome shotgun (WGS) entry which is preliminary data.</text>
</comment>
<keyword evidence="4" id="KW-1185">Reference proteome</keyword>
<dbReference type="SUPFAM" id="SSF141868">
    <property type="entry name" value="EAL domain-like"/>
    <property type="match status" value="1"/>
</dbReference>
<dbReference type="PROSITE" id="PS50883">
    <property type="entry name" value="EAL"/>
    <property type="match status" value="1"/>
</dbReference>
<feature type="region of interest" description="Disordered" evidence="1">
    <location>
        <begin position="1"/>
        <end position="33"/>
    </location>
</feature>
<dbReference type="PANTHER" id="PTHR33121:SF76">
    <property type="entry name" value="SIGNALING PROTEIN"/>
    <property type="match status" value="1"/>
</dbReference>
<dbReference type="Proteomes" id="UP000269289">
    <property type="component" value="Unassembled WGS sequence"/>
</dbReference>
<dbReference type="PANTHER" id="PTHR33121">
    <property type="entry name" value="CYCLIC DI-GMP PHOSPHODIESTERASE PDEF"/>
    <property type="match status" value="1"/>
</dbReference>
<feature type="compositionally biased region" description="Basic and acidic residues" evidence="1">
    <location>
        <begin position="13"/>
        <end position="33"/>
    </location>
</feature>
<name>A0A3M2JJE3_9CELL</name>
<dbReference type="InterPro" id="IPR050706">
    <property type="entry name" value="Cyclic-di-GMP_PDE-like"/>
</dbReference>
<dbReference type="InterPro" id="IPR001633">
    <property type="entry name" value="EAL_dom"/>
</dbReference>
<dbReference type="GO" id="GO:0071111">
    <property type="term" value="F:cyclic-guanylate-specific phosphodiesterase activity"/>
    <property type="evidence" value="ECO:0007669"/>
    <property type="project" value="InterPro"/>
</dbReference>